<protein>
    <submittedName>
        <fullName evidence="1">Uncharacterized protein</fullName>
    </submittedName>
</protein>
<accession>A0A830DDS0</accession>
<proteinExistence type="predicted"/>
<evidence type="ECO:0000313" key="2">
    <source>
        <dbReference type="Proteomes" id="UP000653305"/>
    </source>
</evidence>
<keyword evidence="2" id="KW-1185">Reference proteome</keyword>
<gene>
    <name evidence="1" type="ORF">PHJA_002929900</name>
</gene>
<name>A0A830DDS0_9LAMI</name>
<comment type="caution">
    <text evidence="1">The sequence shown here is derived from an EMBL/GenBank/DDBJ whole genome shotgun (WGS) entry which is preliminary data.</text>
</comment>
<reference evidence="1" key="1">
    <citation type="submission" date="2020-07" db="EMBL/GenBank/DDBJ databases">
        <title>Ethylene signaling mediates host invasion by parasitic plants.</title>
        <authorList>
            <person name="Yoshida S."/>
        </authorList>
    </citation>
    <scope>NUCLEOTIDE SEQUENCE</scope>
    <source>
        <strain evidence="1">Okayama</strain>
    </source>
</reference>
<dbReference type="Proteomes" id="UP000653305">
    <property type="component" value="Unassembled WGS sequence"/>
</dbReference>
<evidence type="ECO:0000313" key="1">
    <source>
        <dbReference type="EMBL" id="GFQ07859.1"/>
    </source>
</evidence>
<organism evidence="1 2">
    <name type="scientific">Phtheirospermum japonicum</name>
    <dbReference type="NCBI Taxonomy" id="374723"/>
    <lineage>
        <taxon>Eukaryota</taxon>
        <taxon>Viridiplantae</taxon>
        <taxon>Streptophyta</taxon>
        <taxon>Embryophyta</taxon>
        <taxon>Tracheophyta</taxon>
        <taxon>Spermatophyta</taxon>
        <taxon>Magnoliopsida</taxon>
        <taxon>eudicotyledons</taxon>
        <taxon>Gunneridae</taxon>
        <taxon>Pentapetalae</taxon>
        <taxon>asterids</taxon>
        <taxon>lamiids</taxon>
        <taxon>Lamiales</taxon>
        <taxon>Orobanchaceae</taxon>
        <taxon>Orobanchaceae incertae sedis</taxon>
        <taxon>Phtheirospermum</taxon>
    </lineage>
</organism>
<dbReference type="EMBL" id="BMAC01002019">
    <property type="protein sequence ID" value="GFQ07859.1"/>
    <property type="molecule type" value="Genomic_DNA"/>
</dbReference>
<dbReference type="AlphaFoldDB" id="A0A830DDS0"/>
<dbReference type="OrthoDB" id="928018at2759"/>
<sequence length="347" mass="39963">MSVAGPTPKADLSTPEQEDKRYQAFIDALDLRDQLRDCDLWPPGSDFSKACSCRECGEKIKELKDFEKQIKANKKLITKYIVQVDDKVDLCLHIASNSHWTKWMLDLLHKNLKAKAVSEKSGVPLTLTRSGSAAKLEAIHQNIVQMLRDNGLIGKPEDEEKVHDDDDDNESCDVLKEIDTGRFYYDQTKAKDKAYVLLQEIEKLENDHEKDKKIAEAQQKSLDPAVSMKYIEKQFELVKALPVEELQEEIEELIAEICPRDAHQKMYEKARNYISNTCYAIISKRKEFWQGSLPLASEGNDHSSNGLNETLDSLIDRVNLFEDQWKKDYAPFFNPHDRSDLKRQRAE</sequence>